<dbReference type="GO" id="GO:0034314">
    <property type="term" value="P:Arp2/3 complex-mediated actin nucleation"/>
    <property type="evidence" value="ECO:0007669"/>
    <property type="project" value="InterPro"/>
</dbReference>
<dbReference type="InterPro" id="IPR006073">
    <property type="entry name" value="GTP-bd"/>
</dbReference>
<dbReference type="Gene3D" id="3.30.1460.20">
    <property type="match status" value="1"/>
</dbReference>
<dbReference type="SUPFAM" id="SSF81271">
    <property type="entry name" value="TGS-like"/>
    <property type="match status" value="1"/>
</dbReference>
<dbReference type="SUPFAM" id="SSF52540">
    <property type="entry name" value="P-loop containing nucleoside triphosphate hydrolases"/>
    <property type="match status" value="1"/>
</dbReference>
<dbReference type="OrthoDB" id="603at2759"/>
<comment type="function">
    <text evidence="9">Involved in ribosomal function.</text>
</comment>
<dbReference type="Pfam" id="PF05856">
    <property type="entry name" value="ARPC4"/>
    <property type="match status" value="1"/>
</dbReference>
<dbReference type="PANTHER" id="PTHR43127">
    <property type="entry name" value="DEVELOPMENTALLY-REGULATED GTP-BINDING PROTEIN 2"/>
    <property type="match status" value="1"/>
</dbReference>
<dbReference type="GO" id="GO:1903833">
    <property type="term" value="P:positive regulation of cellular response to amino acid starvation"/>
    <property type="evidence" value="ECO:0007669"/>
    <property type="project" value="UniProtKB-ARBA"/>
</dbReference>
<sequence>MTTVEKIKAIEDEMAKTQKNKATSFHLGQLKAKLAKLRRELLTDSSGGGGGGGVGFDVARTGVATIGFVGFPSVGKSTLLSKLTGTHSEAAAYEFTTLTTVPGVIKYKGAKIQMLDLPGIIEGAKDGKGRGRQVIAVARSVNLIFIVLDVNKPLHHKQIIEKELEGMGIRLNKEPPNIVITKKERGGINITTTSPLTHLDNDEIRAVMSEYKINSANIAFRCDATVDDLIDAIEAKARKYIPAIYVLNKIDAFSIEELDLMYKIPNAIPISSGNGWNLDDLLEMMWERLKLVRVYTKPKGKLPDFNEPVVLRNDRCTVEDFCNSIHKSLVEDFRNALVYGTSVKHQPQIVGLQHQLEDEDSQSLKPYLTAVRASLTAAICLEDFSSQLVERHNRPEIEVEPNHTPELILNPMVIARNENESILIEPSVNSVRVSIKIKQVDEIEQLLVHMFTRFLTQRAEQFFILRRVPIKGYDLSFLVTNFHTEKMLKAKLVDFIVEFMGVVDKEIREMKLFLNARARVIAESYLEPFD</sequence>
<dbReference type="Pfam" id="PF02824">
    <property type="entry name" value="TGS"/>
    <property type="match status" value="1"/>
</dbReference>
<evidence type="ECO:0000256" key="5">
    <source>
        <dbReference type="ARBA" id="ARBA00023134"/>
    </source>
</evidence>
<dbReference type="SUPFAM" id="SSF69645">
    <property type="entry name" value="Arp2/3 complex subunits"/>
    <property type="match status" value="1"/>
</dbReference>
<dbReference type="InterPro" id="IPR045001">
    <property type="entry name" value="DRG"/>
</dbReference>
<dbReference type="FunFam" id="3.10.20.30:FF:000003">
    <property type="entry name" value="Developmentally-regulated GTP-binding protein 1"/>
    <property type="match status" value="1"/>
</dbReference>
<dbReference type="InterPro" id="IPR012675">
    <property type="entry name" value="Beta-grasp_dom_sf"/>
</dbReference>
<keyword evidence="7" id="KW-0206">Cytoskeleton</keyword>
<dbReference type="GO" id="GO:0005885">
    <property type="term" value="C:Arp2/3 protein complex"/>
    <property type="evidence" value="ECO:0007669"/>
    <property type="project" value="InterPro"/>
</dbReference>
<comment type="function">
    <text evidence="8">Functions as actin-binding component of the Arp2/3 complex which is involved in regulation of actin polymerization and together with an activating nucleation-promoting factor (NPF) mediates the formation of branched actin networks. Seems to contact the mother actin filament.</text>
</comment>
<comment type="caution">
    <text evidence="13">The sequence shown here is derived from an EMBL/GenBank/DDBJ whole genome shotgun (WGS) entry which is preliminary data.</text>
</comment>
<keyword evidence="14" id="KW-1185">Reference proteome</keyword>
<evidence type="ECO:0000259" key="11">
    <source>
        <dbReference type="PROSITE" id="PS51710"/>
    </source>
</evidence>
<evidence type="ECO:0000256" key="8">
    <source>
        <dbReference type="ARBA" id="ARBA00054835"/>
    </source>
</evidence>
<keyword evidence="4" id="KW-0547">Nucleotide-binding</keyword>
<evidence type="ECO:0000256" key="10">
    <source>
        <dbReference type="ARBA" id="ARBA00082270"/>
    </source>
</evidence>
<dbReference type="AlphaFoldDB" id="A0A642URN5"/>
<dbReference type="GO" id="GO:0003779">
    <property type="term" value="F:actin binding"/>
    <property type="evidence" value="ECO:0007669"/>
    <property type="project" value="UniProtKB-KW"/>
</dbReference>
<evidence type="ECO:0000313" key="14">
    <source>
        <dbReference type="Proteomes" id="UP000449547"/>
    </source>
</evidence>
<accession>A0A642URN5</accession>
<evidence type="ECO:0000256" key="3">
    <source>
        <dbReference type="ARBA" id="ARBA00022490"/>
    </source>
</evidence>
<dbReference type="InterPro" id="IPR004095">
    <property type="entry name" value="TGS"/>
</dbReference>
<reference evidence="13 14" key="1">
    <citation type="submission" date="2019-07" db="EMBL/GenBank/DDBJ databases">
        <title>Genome assembly of two rare yeast pathogens: Diutina rugosa and Trichomonascus ciferrii.</title>
        <authorList>
            <person name="Mixao V."/>
            <person name="Saus E."/>
            <person name="Hansen A."/>
            <person name="Lass-Flor C."/>
            <person name="Gabaldon T."/>
        </authorList>
    </citation>
    <scope>NUCLEOTIDE SEQUENCE [LARGE SCALE GENOMIC DNA]</scope>
    <source>
        <strain evidence="13 14">CBS 613</strain>
    </source>
</reference>
<dbReference type="Proteomes" id="UP000449547">
    <property type="component" value="Unassembled WGS sequence"/>
</dbReference>
<dbReference type="Gene3D" id="6.10.140.1070">
    <property type="match status" value="2"/>
</dbReference>
<evidence type="ECO:0000256" key="2">
    <source>
        <dbReference type="ARBA" id="ARBA00005919"/>
    </source>
</evidence>
<dbReference type="VEuPathDB" id="FungiDB:DIURU_002032"/>
<dbReference type="OMA" id="XCPQSEL"/>
<keyword evidence="6" id="KW-0009">Actin-binding</keyword>
<evidence type="ECO:0000256" key="7">
    <source>
        <dbReference type="ARBA" id="ARBA00023212"/>
    </source>
</evidence>
<evidence type="ECO:0000259" key="12">
    <source>
        <dbReference type="PROSITE" id="PS51880"/>
    </source>
</evidence>
<dbReference type="Gene3D" id="3.10.20.30">
    <property type="match status" value="1"/>
</dbReference>
<dbReference type="GO" id="GO:0003924">
    <property type="term" value="F:GTPase activity"/>
    <property type="evidence" value="ECO:0007669"/>
    <property type="project" value="InterPro"/>
</dbReference>
<organism evidence="13 14">
    <name type="scientific">Diutina rugosa</name>
    <name type="common">Yeast</name>
    <name type="synonym">Candida rugosa</name>
    <dbReference type="NCBI Taxonomy" id="5481"/>
    <lineage>
        <taxon>Eukaryota</taxon>
        <taxon>Fungi</taxon>
        <taxon>Dikarya</taxon>
        <taxon>Ascomycota</taxon>
        <taxon>Saccharomycotina</taxon>
        <taxon>Pichiomycetes</taxon>
        <taxon>Debaryomycetaceae</taxon>
        <taxon>Diutina</taxon>
    </lineage>
</organism>
<name>A0A642URN5_DIURU</name>
<feature type="domain" description="TGS" evidence="12">
    <location>
        <begin position="290"/>
        <end position="366"/>
    </location>
</feature>
<evidence type="ECO:0000313" key="13">
    <source>
        <dbReference type="EMBL" id="KAA8904080.1"/>
    </source>
</evidence>
<gene>
    <name evidence="13" type="ORF">DIURU_002032</name>
</gene>
<dbReference type="PROSITE" id="PS51880">
    <property type="entry name" value="TGS"/>
    <property type="match status" value="1"/>
</dbReference>
<dbReference type="GO" id="GO:0005525">
    <property type="term" value="F:GTP binding"/>
    <property type="evidence" value="ECO:0007669"/>
    <property type="project" value="UniProtKB-KW"/>
</dbReference>
<evidence type="ECO:0000256" key="6">
    <source>
        <dbReference type="ARBA" id="ARBA00023203"/>
    </source>
</evidence>
<comment type="subcellular location">
    <subcellularLocation>
        <location evidence="1">Cytoplasm</location>
        <location evidence="1">Cytoskeleton</location>
    </subcellularLocation>
</comment>
<dbReference type="GeneID" id="54780683"/>
<dbReference type="FunFam" id="3.30.1460.20:FF:000001">
    <property type="entry name" value="Actin-related protein 2/3 complex subunit 4"/>
    <property type="match status" value="1"/>
</dbReference>
<dbReference type="RefSeq" id="XP_034013165.1">
    <property type="nucleotide sequence ID" value="XM_034154640.1"/>
</dbReference>
<dbReference type="InterPro" id="IPR034666">
    <property type="entry name" value="ARPC2/4"/>
</dbReference>
<dbReference type="NCBIfam" id="TIGR00231">
    <property type="entry name" value="small_GTP"/>
    <property type="match status" value="1"/>
</dbReference>
<keyword evidence="5" id="KW-0342">GTP-binding</keyword>
<keyword evidence="3" id="KW-0963">Cytoplasm</keyword>
<comment type="similarity">
    <text evidence="2">Belongs to the ARPC4 family.</text>
</comment>
<dbReference type="InterPro" id="IPR012676">
    <property type="entry name" value="TGS-like"/>
</dbReference>
<dbReference type="GO" id="GO:0030041">
    <property type="term" value="P:actin filament polymerization"/>
    <property type="evidence" value="ECO:0007669"/>
    <property type="project" value="InterPro"/>
</dbReference>
<dbReference type="FunFam" id="3.40.50.300:FF:000740">
    <property type="entry name" value="Putative GTP-binding protein 1"/>
    <property type="match status" value="1"/>
</dbReference>
<evidence type="ECO:0000256" key="1">
    <source>
        <dbReference type="ARBA" id="ARBA00004245"/>
    </source>
</evidence>
<dbReference type="InterPro" id="IPR027417">
    <property type="entry name" value="P-loop_NTPase"/>
</dbReference>
<protein>
    <recommendedName>
        <fullName evidence="10">Arp2/3 complex 20 kDa</fullName>
    </recommendedName>
</protein>
<dbReference type="PRINTS" id="PR00326">
    <property type="entry name" value="GTP1OBG"/>
</dbReference>
<dbReference type="Pfam" id="PF01926">
    <property type="entry name" value="MMR_HSR1"/>
    <property type="match status" value="1"/>
</dbReference>
<dbReference type="InterPro" id="IPR005225">
    <property type="entry name" value="Small_GTP-bd"/>
</dbReference>
<dbReference type="InterPro" id="IPR008384">
    <property type="entry name" value="ARPC4"/>
</dbReference>
<evidence type="ECO:0000256" key="4">
    <source>
        <dbReference type="ARBA" id="ARBA00022741"/>
    </source>
</evidence>
<feature type="domain" description="OBG-type G" evidence="11">
    <location>
        <begin position="64"/>
        <end position="290"/>
    </location>
</feature>
<proteinExistence type="inferred from homology"/>
<dbReference type="PROSITE" id="PS51710">
    <property type="entry name" value="G_OBG"/>
    <property type="match status" value="1"/>
</dbReference>
<dbReference type="InterPro" id="IPR031662">
    <property type="entry name" value="GTP-binding_2"/>
</dbReference>
<dbReference type="InterPro" id="IPR031167">
    <property type="entry name" value="G_OBG"/>
</dbReference>
<evidence type="ECO:0000256" key="9">
    <source>
        <dbReference type="ARBA" id="ARBA00059727"/>
    </source>
</evidence>
<dbReference type="InterPro" id="IPR006074">
    <property type="entry name" value="GTP1-OBG_CS"/>
</dbReference>
<dbReference type="Pfam" id="PF16897">
    <property type="entry name" value="MMR_HSR1_Xtn"/>
    <property type="match status" value="1"/>
</dbReference>
<dbReference type="CDD" id="cd01896">
    <property type="entry name" value="DRG"/>
    <property type="match status" value="1"/>
</dbReference>
<dbReference type="PROSITE" id="PS00905">
    <property type="entry name" value="GTP1_OBG"/>
    <property type="match status" value="1"/>
</dbReference>
<dbReference type="EMBL" id="SWFT01000064">
    <property type="protein sequence ID" value="KAA8904080.1"/>
    <property type="molecule type" value="Genomic_DNA"/>
</dbReference>